<dbReference type="AlphaFoldDB" id="A0A067TAE4"/>
<evidence type="ECO:0000256" key="4">
    <source>
        <dbReference type="ARBA" id="ARBA00022679"/>
    </source>
</evidence>
<keyword evidence="5" id="KW-0949">S-adenosyl-L-methionine</keyword>
<sequence length="408" mass="46480">MDPSMEDIEEEQRVFAKVISAFKNYQQYTLSANNRRRKDVYTLPKADQELLENLGYKQKLDVVDEAIIVNSDFLAEIANDPQIFGHDVEDEEDEPGAERPAVTHSHSHDQGSSHSHSHSHSHSGDHHRQHNGNSRGGKRSKRYIPTESDMDKLRSTLKQLVRDWSEEGKLEREACYKPMKDALVQHFANVPYEERRKLKVLVPGSGLGRLSWDIAYMGFGCQANEFSHYMLLTSYFILNKTTQVKQHTFYPYVHSFSNAPNKQSILQAISIPDVNPSDLPPGSDFSLVAGDFEDIFGNPDQEGAWEAILTCFFIDTAKNIVNYLRILHRILAPGGVWINLGPLLWHWENNNTSDPSVELDMEELKTLARTIGFEISNETTIDTTYTNNSKSMLGYVYHAAFWTATKIK</sequence>
<evidence type="ECO:0000256" key="1">
    <source>
        <dbReference type="ARBA" id="ARBA00010086"/>
    </source>
</evidence>
<keyword evidence="3" id="KW-0489">Methyltransferase</keyword>
<gene>
    <name evidence="7" type="ORF">GALMADRAFT_95480</name>
</gene>
<dbReference type="Gene3D" id="3.40.50.150">
    <property type="entry name" value="Vaccinia Virus protein VP39"/>
    <property type="match status" value="1"/>
</dbReference>
<dbReference type="SUPFAM" id="SSF53335">
    <property type="entry name" value="S-adenosyl-L-methionine-dependent methyltransferases"/>
    <property type="match status" value="1"/>
</dbReference>
<keyword evidence="4" id="KW-0808">Transferase</keyword>
<dbReference type="InterPro" id="IPR012901">
    <property type="entry name" value="CARME"/>
</dbReference>
<evidence type="ECO:0000313" key="7">
    <source>
        <dbReference type="EMBL" id="KDR76864.1"/>
    </source>
</evidence>
<reference evidence="8" key="1">
    <citation type="journal article" date="2014" name="Proc. Natl. Acad. Sci. U.S.A.">
        <title>Extensive sampling of basidiomycete genomes demonstrates inadequacy of the white-rot/brown-rot paradigm for wood decay fungi.</title>
        <authorList>
            <person name="Riley R."/>
            <person name="Salamov A.A."/>
            <person name="Brown D.W."/>
            <person name="Nagy L.G."/>
            <person name="Floudas D."/>
            <person name="Held B.W."/>
            <person name="Levasseur A."/>
            <person name="Lombard V."/>
            <person name="Morin E."/>
            <person name="Otillar R."/>
            <person name="Lindquist E.A."/>
            <person name="Sun H."/>
            <person name="LaButti K.M."/>
            <person name="Schmutz J."/>
            <person name="Jabbour D."/>
            <person name="Luo H."/>
            <person name="Baker S.E."/>
            <person name="Pisabarro A.G."/>
            <person name="Walton J.D."/>
            <person name="Blanchette R.A."/>
            <person name="Henrissat B."/>
            <person name="Martin F."/>
            <person name="Cullen D."/>
            <person name="Hibbett D.S."/>
            <person name="Grigoriev I.V."/>
        </authorList>
    </citation>
    <scope>NUCLEOTIDE SEQUENCE [LARGE SCALE GENOMIC DNA]</scope>
    <source>
        <strain evidence="8">CBS 339.88</strain>
    </source>
</reference>
<evidence type="ECO:0000256" key="5">
    <source>
        <dbReference type="ARBA" id="ARBA00022691"/>
    </source>
</evidence>
<dbReference type="STRING" id="685588.A0A067TAE4"/>
<evidence type="ECO:0000313" key="8">
    <source>
        <dbReference type="Proteomes" id="UP000027222"/>
    </source>
</evidence>
<comment type="similarity">
    <text evidence="1">Belongs to the carnosine N-methyltransferase family.</text>
</comment>
<dbReference type="HOGENOM" id="CLU_030612_1_1_1"/>
<keyword evidence="8" id="KW-1185">Reference proteome</keyword>
<dbReference type="Proteomes" id="UP000027222">
    <property type="component" value="Unassembled WGS sequence"/>
</dbReference>
<feature type="compositionally biased region" description="Basic residues" evidence="6">
    <location>
        <begin position="115"/>
        <end position="142"/>
    </location>
</feature>
<evidence type="ECO:0000256" key="3">
    <source>
        <dbReference type="ARBA" id="ARBA00022603"/>
    </source>
</evidence>
<name>A0A067TAE4_GALM3</name>
<organism evidence="7 8">
    <name type="scientific">Galerina marginata (strain CBS 339.88)</name>
    <dbReference type="NCBI Taxonomy" id="685588"/>
    <lineage>
        <taxon>Eukaryota</taxon>
        <taxon>Fungi</taxon>
        <taxon>Dikarya</taxon>
        <taxon>Basidiomycota</taxon>
        <taxon>Agaricomycotina</taxon>
        <taxon>Agaricomycetes</taxon>
        <taxon>Agaricomycetidae</taxon>
        <taxon>Agaricales</taxon>
        <taxon>Agaricineae</taxon>
        <taxon>Strophariaceae</taxon>
        <taxon>Galerina</taxon>
    </lineage>
</organism>
<dbReference type="GO" id="GO:0030735">
    <property type="term" value="F:carnosine N-methyltransferase activity"/>
    <property type="evidence" value="ECO:0007669"/>
    <property type="project" value="UniProtKB-EC"/>
</dbReference>
<evidence type="ECO:0000256" key="6">
    <source>
        <dbReference type="SAM" id="MobiDB-lite"/>
    </source>
</evidence>
<dbReference type="EC" id="2.1.1.22" evidence="2"/>
<accession>A0A067TAE4</accession>
<dbReference type="SMART" id="SM01296">
    <property type="entry name" value="N2227"/>
    <property type="match status" value="1"/>
</dbReference>
<protein>
    <recommendedName>
        <fullName evidence="2">carnosine N-methyltransferase</fullName>
        <ecNumber evidence="2">2.1.1.22</ecNumber>
    </recommendedName>
</protein>
<evidence type="ECO:0000256" key="2">
    <source>
        <dbReference type="ARBA" id="ARBA00012003"/>
    </source>
</evidence>
<dbReference type="Pfam" id="PF07942">
    <property type="entry name" value="CARME"/>
    <property type="match status" value="1"/>
</dbReference>
<dbReference type="OrthoDB" id="978at2759"/>
<dbReference type="EMBL" id="KL142377">
    <property type="protein sequence ID" value="KDR76864.1"/>
    <property type="molecule type" value="Genomic_DNA"/>
</dbReference>
<dbReference type="PANTHER" id="PTHR12303:SF6">
    <property type="entry name" value="CARNOSINE N-METHYLTRANSFERASE"/>
    <property type="match status" value="1"/>
</dbReference>
<proteinExistence type="inferred from homology"/>
<dbReference type="InterPro" id="IPR029063">
    <property type="entry name" value="SAM-dependent_MTases_sf"/>
</dbReference>
<feature type="region of interest" description="Disordered" evidence="6">
    <location>
        <begin position="86"/>
        <end position="148"/>
    </location>
</feature>
<dbReference type="GO" id="GO:0032259">
    <property type="term" value="P:methylation"/>
    <property type="evidence" value="ECO:0007669"/>
    <property type="project" value="UniProtKB-KW"/>
</dbReference>
<dbReference type="PANTHER" id="PTHR12303">
    <property type="entry name" value="CARNOSINE N-METHYLTRANSFERASE"/>
    <property type="match status" value="1"/>
</dbReference>